<dbReference type="SUPFAM" id="SSF46785">
    <property type="entry name" value="Winged helix' DNA-binding domain"/>
    <property type="match status" value="1"/>
</dbReference>
<dbReference type="EMBL" id="JAAGWF010000011">
    <property type="protein sequence ID" value="NEK58626.1"/>
    <property type="molecule type" value="Genomic_DNA"/>
</dbReference>
<evidence type="ECO:0000313" key="7">
    <source>
        <dbReference type="EMBL" id="NEK58626.1"/>
    </source>
</evidence>
<feature type="compositionally biased region" description="Pro residues" evidence="4">
    <location>
        <begin position="254"/>
        <end position="266"/>
    </location>
</feature>
<dbReference type="AlphaFoldDB" id="A0A7K3W184"/>
<dbReference type="Proteomes" id="UP000470246">
    <property type="component" value="Unassembled WGS sequence"/>
</dbReference>
<dbReference type="PANTHER" id="PTHR30136:SF24">
    <property type="entry name" value="HTH-TYPE TRANSCRIPTIONAL REPRESSOR ALLR"/>
    <property type="match status" value="1"/>
</dbReference>
<dbReference type="Pfam" id="PF09339">
    <property type="entry name" value="HTH_IclR"/>
    <property type="match status" value="1"/>
</dbReference>
<keyword evidence="8" id="KW-1185">Reference proteome</keyword>
<dbReference type="InterPro" id="IPR014757">
    <property type="entry name" value="Tscrpt_reg_IclR_C"/>
</dbReference>
<dbReference type="GO" id="GO:0045892">
    <property type="term" value="P:negative regulation of DNA-templated transcription"/>
    <property type="evidence" value="ECO:0007669"/>
    <property type="project" value="TreeGrafter"/>
</dbReference>
<gene>
    <name evidence="7" type="ORF">GCU56_12185</name>
</gene>
<feature type="domain" description="HTH iclR-type" evidence="5">
    <location>
        <begin position="5"/>
        <end position="66"/>
    </location>
</feature>
<dbReference type="PANTHER" id="PTHR30136">
    <property type="entry name" value="HELIX-TURN-HELIX TRANSCRIPTIONAL REGULATOR, ICLR FAMILY"/>
    <property type="match status" value="1"/>
</dbReference>
<dbReference type="SUPFAM" id="SSF55781">
    <property type="entry name" value="GAF domain-like"/>
    <property type="match status" value="1"/>
</dbReference>
<accession>A0A7K3W184</accession>
<keyword evidence="1" id="KW-0805">Transcription regulation</keyword>
<reference evidence="7 8" key="1">
    <citation type="submission" date="2020-02" db="EMBL/GenBank/DDBJ databases">
        <title>Geodermatophilus sabuli CPCC 205279 I12A-02694.</title>
        <authorList>
            <person name="Jiang Z."/>
        </authorList>
    </citation>
    <scope>NUCLEOTIDE SEQUENCE [LARGE SCALE GENOMIC DNA]</scope>
    <source>
        <strain evidence="7 8">I12A-02694</strain>
    </source>
</reference>
<name>A0A7K3W184_9ACTN</name>
<dbReference type="InterPro" id="IPR036388">
    <property type="entry name" value="WH-like_DNA-bd_sf"/>
</dbReference>
<dbReference type="InterPro" id="IPR036390">
    <property type="entry name" value="WH_DNA-bd_sf"/>
</dbReference>
<dbReference type="PROSITE" id="PS51077">
    <property type="entry name" value="HTH_ICLR"/>
    <property type="match status" value="1"/>
</dbReference>
<evidence type="ECO:0000256" key="3">
    <source>
        <dbReference type="ARBA" id="ARBA00023163"/>
    </source>
</evidence>
<dbReference type="Gene3D" id="1.10.10.10">
    <property type="entry name" value="Winged helix-like DNA-binding domain superfamily/Winged helix DNA-binding domain"/>
    <property type="match status" value="1"/>
</dbReference>
<feature type="domain" description="IclR-ED" evidence="6">
    <location>
        <begin position="67"/>
        <end position="246"/>
    </location>
</feature>
<dbReference type="GO" id="GO:0003700">
    <property type="term" value="F:DNA-binding transcription factor activity"/>
    <property type="evidence" value="ECO:0007669"/>
    <property type="project" value="TreeGrafter"/>
</dbReference>
<keyword evidence="2" id="KW-0238">DNA-binding</keyword>
<protein>
    <submittedName>
        <fullName evidence="7">IclR family transcriptional regulator</fullName>
    </submittedName>
</protein>
<evidence type="ECO:0000256" key="4">
    <source>
        <dbReference type="SAM" id="MobiDB-lite"/>
    </source>
</evidence>
<sequence length="272" mass="28870">MTPSRTSGGKLLAVLDAFTRERSALTLSEIARAVGVPLSTAHRLVGELRRWGGLERDLDGRFRIGLRVWEIGALAPRGLGLREAALPFMEDLYEVTHQNVQLAVREDVEVVFVERFASRSAVNVLTQVGGRFALAPTGVGQVLLAHAPVEVQERVLAAPMRKYTPHTITDPRHLRRLLADIRRTGFAISEQQVTPGGVSVAAPILSGDAVVAALSVVVPGTTAAAVRSVTPSVLAAARGISRVLTQSTGGGWPLEPPTVTPSPDPLPGRTSA</sequence>
<dbReference type="PROSITE" id="PS51078">
    <property type="entry name" value="ICLR_ED"/>
    <property type="match status" value="1"/>
</dbReference>
<evidence type="ECO:0000259" key="6">
    <source>
        <dbReference type="PROSITE" id="PS51078"/>
    </source>
</evidence>
<organism evidence="7 8">
    <name type="scientific">Geodermatophilus sabuli</name>
    <dbReference type="NCBI Taxonomy" id="1564158"/>
    <lineage>
        <taxon>Bacteria</taxon>
        <taxon>Bacillati</taxon>
        <taxon>Actinomycetota</taxon>
        <taxon>Actinomycetes</taxon>
        <taxon>Geodermatophilales</taxon>
        <taxon>Geodermatophilaceae</taxon>
        <taxon>Geodermatophilus</taxon>
    </lineage>
</organism>
<dbReference type="InterPro" id="IPR005471">
    <property type="entry name" value="Tscrpt_reg_IclR_N"/>
</dbReference>
<feature type="region of interest" description="Disordered" evidence="4">
    <location>
        <begin position="247"/>
        <end position="272"/>
    </location>
</feature>
<dbReference type="Pfam" id="PF01614">
    <property type="entry name" value="IclR_C"/>
    <property type="match status" value="1"/>
</dbReference>
<keyword evidence="3" id="KW-0804">Transcription</keyword>
<comment type="caution">
    <text evidence="7">The sequence shown here is derived from an EMBL/GenBank/DDBJ whole genome shotgun (WGS) entry which is preliminary data.</text>
</comment>
<evidence type="ECO:0000256" key="2">
    <source>
        <dbReference type="ARBA" id="ARBA00023125"/>
    </source>
</evidence>
<dbReference type="InterPro" id="IPR050707">
    <property type="entry name" value="HTH_MetabolicPath_Reg"/>
</dbReference>
<dbReference type="GO" id="GO:0003677">
    <property type="term" value="F:DNA binding"/>
    <property type="evidence" value="ECO:0007669"/>
    <property type="project" value="UniProtKB-KW"/>
</dbReference>
<proteinExistence type="predicted"/>
<evidence type="ECO:0000256" key="1">
    <source>
        <dbReference type="ARBA" id="ARBA00023015"/>
    </source>
</evidence>
<dbReference type="InterPro" id="IPR029016">
    <property type="entry name" value="GAF-like_dom_sf"/>
</dbReference>
<dbReference type="Gene3D" id="3.30.450.40">
    <property type="match status" value="1"/>
</dbReference>
<evidence type="ECO:0000259" key="5">
    <source>
        <dbReference type="PROSITE" id="PS51077"/>
    </source>
</evidence>
<evidence type="ECO:0000313" key="8">
    <source>
        <dbReference type="Proteomes" id="UP000470246"/>
    </source>
</evidence>
<dbReference type="SMART" id="SM00346">
    <property type="entry name" value="HTH_ICLR"/>
    <property type="match status" value="1"/>
</dbReference>